<keyword evidence="5" id="KW-0694">RNA-binding</keyword>
<name>A0A060UM84_9PROT</name>
<dbReference type="PANTHER" id="PTHR21600">
    <property type="entry name" value="MITOCHONDRIAL RNA PSEUDOURIDINE SYNTHASE"/>
    <property type="match status" value="1"/>
</dbReference>
<evidence type="ECO:0000256" key="3">
    <source>
        <dbReference type="ARBA" id="ARBA00036882"/>
    </source>
</evidence>
<dbReference type="CDD" id="cd00165">
    <property type="entry name" value="S4"/>
    <property type="match status" value="1"/>
</dbReference>
<dbReference type="Gene3D" id="3.10.290.10">
    <property type="entry name" value="RNA-binding S4 domain"/>
    <property type="match status" value="1"/>
</dbReference>
<dbReference type="GO" id="GO:0016829">
    <property type="term" value="F:lyase activity"/>
    <property type="evidence" value="ECO:0007669"/>
    <property type="project" value="UniProtKB-KW"/>
</dbReference>
<evidence type="ECO:0000313" key="9">
    <source>
        <dbReference type="EMBL" id="SMH67200.1"/>
    </source>
</evidence>
<dbReference type="Pfam" id="PF01479">
    <property type="entry name" value="S4"/>
    <property type="match status" value="1"/>
</dbReference>
<dbReference type="InterPro" id="IPR006145">
    <property type="entry name" value="PsdUridine_synth_RsuA/RluA"/>
</dbReference>
<dbReference type="PROSITE" id="PS01129">
    <property type="entry name" value="PSI_RLU"/>
    <property type="match status" value="1"/>
</dbReference>
<evidence type="ECO:0000256" key="1">
    <source>
        <dbReference type="ARBA" id="ARBA00010876"/>
    </source>
</evidence>
<dbReference type="NCBIfam" id="TIGR00005">
    <property type="entry name" value="rluA_subfam"/>
    <property type="match status" value="1"/>
</dbReference>
<gene>
    <name evidence="8" type="primary">rluD</name>
    <name evidence="8" type="ORF">AFERRI_30201</name>
    <name evidence="9" type="ORF">AFERRI_50401</name>
</gene>
<dbReference type="SMART" id="SM00363">
    <property type="entry name" value="S4"/>
    <property type="match status" value="1"/>
</dbReference>
<dbReference type="GO" id="GO:0000455">
    <property type="term" value="P:enzyme-directed rRNA pseudouridine synthesis"/>
    <property type="evidence" value="ECO:0007669"/>
    <property type="project" value="TreeGrafter"/>
</dbReference>
<comment type="catalytic activity">
    <reaction evidence="6">
        <text>a uridine in RNA = a pseudouridine in RNA</text>
        <dbReference type="Rhea" id="RHEA:48348"/>
        <dbReference type="Rhea" id="RHEA-COMP:12068"/>
        <dbReference type="Rhea" id="RHEA-COMP:12069"/>
        <dbReference type="ChEBI" id="CHEBI:65314"/>
        <dbReference type="ChEBI" id="CHEBI:65315"/>
    </reaction>
</comment>
<feature type="domain" description="RNA-binding S4" evidence="7">
    <location>
        <begin position="19"/>
        <end position="83"/>
    </location>
</feature>
<dbReference type="AlphaFoldDB" id="A0A060UM84"/>
<evidence type="ECO:0000256" key="2">
    <source>
        <dbReference type="ARBA" id="ARBA00023235"/>
    </source>
</evidence>
<dbReference type="Proteomes" id="UP000193925">
    <property type="component" value="Chromosome AFERRI"/>
</dbReference>
<reference evidence="9 10" key="3">
    <citation type="submission" date="2017-03" db="EMBL/GenBank/DDBJ databases">
        <authorList>
            <person name="Regsiter A."/>
            <person name="William W."/>
        </authorList>
    </citation>
    <scope>NUCLEOTIDE SEQUENCE [LARGE SCALE GENOMIC DNA]</scope>
    <source>
        <strain evidence="9">PRJEB5721</strain>
    </source>
</reference>
<dbReference type="NCBIfam" id="NF008385">
    <property type="entry name" value="PRK11180.1"/>
    <property type="match status" value="1"/>
</dbReference>
<dbReference type="InterPro" id="IPR006225">
    <property type="entry name" value="PsdUridine_synth_RluC/D"/>
</dbReference>
<keyword evidence="9" id="KW-0456">Lyase</keyword>
<evidence type="ECO:0000256" key="5">
    <source>
        <dbReference type="PROSITE-ProRule" id="PRU00182"/>
    </source>
</evidence>
<evidence type="ECO:0000256" key="6">
    <source>
        <dbReference type="RuleBase" id="RU362028"/>
    </source>
</evidence>
<organism evidence="8">
    <name type="scientific">Acidithiobacillus ferrivorans</name>
    <dbReference type="NCBI Taxonomy" id="160808"/>
    <lineage>
        <taxon>Bacteria</taxon>
        <taxon>Pseudomonadati</taxon>
        <taxon>Pseudomonadota</taxon>
        <taxon>Acidithiobacillia</taxon>
        <taxon>Acidithiobacillales</taxon>
        <taxon>Acidithiobacillaceae</taxon>
        <taxon>Acidithiobacillus</taxon>
    </lineage>
</organism>
<dbReference type="PROSITE" id="PS50889">
    <property type="entry name" value="S4"/>
    <property type="match status" value="1"/>
</dbReference>
<dbReference type="SUPFAM" id="SSF55120">
    <property type="entry name" value="Pseudouridine synthase"/>
    <property type="match status" value="1"/>
</dbReference>
<dbReference type="GO" id="GO:0003723">
    <property type="term" value="F:RNA binding"/>
    <property type="evidence" value="ECO:0007669"/>
    <property type="project" value="UniProtKB-KW"/>
</dbReference>
<dbReference type="EC" id="5.4.99.-" evidence="6"/>
<dbReference type="InterPro" id="IPR002942">
    <property type="entry name" value="S4_RNA-bd"/>
</dbReference>
<dbReference type="CDD" id="cd02869">
    <property type="entry name" value="PseudoU_synth_RluA_like"/>
    <property type="match status" value="1"/>
</dbReference>
<reference evidence="8" key="2">
    <citation type="submission" date="2014-07" db="EMBL/GenBank/DDBJ databases">
        <title>Initial genome analysis of the psychrotolerant acidophile Acidithiobacillus ferrivorans CF27: insights into iron and sulfur oxidation pathways and into biofilm formation.</title>
        <authorList>
            <person name="Talla E."/>
            <person name="Hedrich S."/>
            <person name="Mangenot S."/>
            <person name="Ji B."/>
            <person name="Johnson D.B."/>
            <person name="Barbe V."/>
            <person name="Bonnefoy V."/>
        </authorList>
    </citation>
    <scope>NUCLEOTIDE SEQUENCE [LARGE SCALE GENOMIC DNA]</scope>
    <source>
        <strain evidence="8">CF27</strain>
    </source>
</reference>
<dbReference type="SUPFAM" id="SSF55174">
    <property type="entry name" value="Alpha-L RNA-binding motif"/>
    <property type="match status" value="1"/>
</dbReference>
<dbReference type="PANTHER" id="PTHR21600:SF44">
    <property type="entry name" value="RIBOSOMAL LARGE SUBUNIT PSEUDOURIDINE SYNTHASE D"/>
    <property type="match status" value="1"/>
</dbReference>
<comment type="function">
    <text evidence="6">Responsible for synthesis of pseudouridine from uracil.</text>
</comment>
<dbReference type="EMBL" id="CCCS020000023">
    <property type="protein sequence ID" value="CDQ09555.1"/>
    <property type="molecule type" value="Genomic_DNA"/>
</dbReference>
<dbReference type="RefSeq" id="WP_035191876.1">
    <property type="nucleotide sequence ID" value="NZ_CCCS020000023.1"/>
</dbReference>
<proteinExistence type="inferred from homology"/>
<dbReference type="InterPro" id="IPR020103">
    <property type="entry name" value="PsdUridine_synth_cat_dom_sf"/>
</dbReference>
<comment type="catalytic activity">
    <reaction evidence="3">
        <text>uridine(1911/1915/1917) in 23S rRNA = pseudouridine(1911/1915/1917) in 23S rRNA</text>
        <dbReference type="Rhea" id="RHEA:42524"/>
        <dbReference type="Rhea" id="RHEA-COMP:10097"/>
        <dbReference type="Rhea" id="RHEA-COMP:10098"/>
        <dbReference type="ChEBI" id="CHEBI:65314"/>
        <dbReference type="ChEBI" id="CHEBI:65315"/>
        <dbReference type="EC" id="5.4.99.23"/>
    </reaction>
</comment>
<comment type="similarity">
    <text evidence="1 6">Belongs to the pseudouridine synthase RluA family.</text>
</comment>
<dbReference type="InterPro" id="IPR006224">
    <property type="entry name" value="PsdUridine_synth_RluA-like_CS"/>
</dbReference>
<sequence>MSDDSTGIPMILPEEQAGQRLDAVLSQLLPETSRSRIQTLVRDGRVLVDGVVEKPSARIRGGEQVEINWPEIEPSTWLAQDLPLHILYEDAEILVVHKPAGQLTHPGAGHADGTLVNGVLAHVPDNAYLPRGGIVHRLDKDTTGLLVVAKSEMARQSLIDQLGDHTMHREYLALVMGAMTGGGRVDAPIGRHAHDRLRMTVRDDGRPAQTEYRLVERFPRHSYLRLRLATGRTHQIRVHMTHIGHPLVGDPVYAGRMMVPQGLDEVALAHWRQFRRQALHAWRLRLYHPESGALMTWESPLPEDMTELLTLLRHARAGD</sequence>
<evidence type="ECO:0000259" key="7">
    <source>
        <dbReference type="SMART" id="SM00363"/>
    </source>
</evidence>
<dbReference type="InterPro" id="IPR036986">
    <property type="entry name" value="S4_RNA-bd_sf"/>
</dbReference>
<dbReference type="EMBL" id="LT841305">
    <property type="protein sequence ID" value="SMH67200.1"/>
    <property type="molecule type" value="Genomic_DNA"/>
</dbReference>
<protein>
    <recommendedName>
        <fullName evidence="6">Pseudouridine synthase</fullName>
        <ecNumber evidence="6">5.4.99.-</ecNumber>
    </recommendedName>
</protein>
<evidence type="ECO:0000313" key="10">
    <source>
        <dbReference type="Proteomes" id="UP000193925"/>
    </source>
</evidence>
<feature type="active site" evidence="4">
    <location>
        <position position="139"/>
    </location>
</feature>
<evidence type="ECO:0000256" key="4">
    <source>
        <dbReference type="PIRSR" id="PIRSR606225-1"/>
    </source>
</evidence>
<dbReference type="GO" id="GO:0160140">
    <property type="term" value="F:23S rRNA pseudouridine(1911/1915/1917) synthase activity"/>
    <property type="evidence" value="ECO:0007669"/>
    <property type="project" value="UniProtKB-EC"/>
</dbReference>
<keyword evidence="10" id="KW-1185">Reference proteome</keyword>
<accession>A0A060UM84</accession>
<dbReference type="InterPro" id="IPR050188">
    <property type="entry name" value="RluA_PseudoU_synthase"/>
</dbReference>
<reference evidence="8" key="1">
    <citation type="submission" date="2014-03" db="EMBL/GenBank/DDBJ databases">
        <authorList>
            <person name="Genoscope - CEA"/>
        </authorList>
    </citation>
    <scope>NUCLEOTIDE SEQUENCE [LARGE SCALE GENOMIC DNA]</scope>
    <source>
        <strain evidence="8">CF27</strain>
    </source>
</reference>
<dbReference type="Gene3D" id="3.30.2350.10">
    <property type="entry name" value="Pseudouridine synthase"/>
    <property type="match status" value="1"/>
</dbReference>
<keyword evidence="2 6" id="KW-0413">Isomerase</keyword>
<dbReference type="Pfam" id="PF00849">
    <property type="entry name" value="PseudoU_synth_2"/>
    <property type="match status" value="1"/>
</dbReference>
<evidence type="ECO:0000313" key="8">
    <source>
        <dbReference type="EMBL" id="CDQ09555.1"/>
    </source>
</evidence>